<evidence type="ECO:0008006" key="3">
    <source>
        <dbReference type="Google" id="ProtNLM"/>
    </source>
</evidence>
<name>A0A292Q1A4_9PEZI</name>
<accession>A0A292Q1A4</accession>
<gene>
    <name evidence="1" type="ORF">GSTUAT00002298001</name>
</gene>
<dbReference type="EMBL" id="LN890970">
    <property type="protein sequence ID" value="CUS13589.1"/>
    <property type="molecule type" value="Genomic_DNA"/>
</dbReference>
<dbReference type="AlphaFoldDB" id="A0A292Q1A4"/>
<sequence>MAVQLGHHLRWNLPDVLQPGTPLPEIPSLCEPNSYDKEGFFDFPTRRGWYIDFAESSGPQRINRDEVPSAADKGAFLQSWLFFGMMYEVLRLLNVEVDLEDFVVRDGDGTRRCITTYPLRRYFADCTQRERAGSRIPGDSPLTDISKILRRVDSTIRRYSDTLSSGTWRLSEALSLDTVLSILVLGESLLNLAKLAMPLPGNDQSMLHGVGFFWARNPLEQRMRGAGWCISTTKMLHTLLDTTGLYYASRLRLPTHSGQQSHSNCTMQQCFANHVDESTYQTQHFEGCRGCEHISIDVEKVAKVIGQGKTPIVSINLLGADNDRPDIELEVTTSAPYVAISHVWAQGLGNAQANSLPRCQLARIKRMVCGIRPMGPMDNTSELGVWMDTLCIPVAPHLKPLRKLSIARLEETYRNADQVLVVDKDLMSASGFASRIEKATRLLCSAWMRRLWTYQEAVVSNLHPNCEKLQIQFSEGPVTFHSLCADPISLCHSETAIRSLLLALPLTGSVSFMFSTLSRALRYRTTSRQSDEAICLTAVLGHDVSKVVATDNAEERMAIFYSFIDTVPAEIIFRIAPRLQMDGYRWAPLSFLQQTTQIAAAKGLDAPRDSHGVYVTFPALRFLSISPPKNLSNHFVLGEDPGNPTIYLSSAGAKMGRTDEEWRRVVREWEEFDRVVLGSGEIALILNPSPTSQHALVSVLRKGPDETRYCRFLCLAETSSVHATSLDICGRVAIERIDAGATWCVG</sequence>
<organism evidence="1 2">
    <name type="scientific">Tuber aestivum</name>
    <name type="common">summer truffle</name>
    <dbReference type="NCBI Taxonomy" id="59557"/>
    <lineage>
        <taxon>Eukaryota</taxon>
        <taxon>Fungi</taxon>
        <taxon>Dikarya</taxon>
        <taxon>Ascomycota</taxon>
        <taxon>Pezizomycotina</taxon>
        <taxon>Pezizomycetes</taxon>
        <taxon>Pezizales</taxon>
        <taxon>Tuberaceae</taxon>
        <taxon>Tuber</taxon>
    </lineage>
</organism>
<proteinExistence type="predicted"/>
<dbReference type="PANTHER" id="PTHR39596:SF2">
    <property type="entry name" value="HET DOMAIN PROTEIN (AFU_ORTHOLOGUE AFUA_1G17550)-RELATED"/>
    <property type="match status" value="1"/>
</dbReference>
<dbReference type="PANTHER" id="PTHR39596">
    <property type="match status" value="1"/>
</dbReference>
<dbReference type="Proteomes" id="UP001412239">
    <property type="component" value="Unassembled WGS sequence"/>
</dbReference>
<protein>
    <recommendedName>
        <fullName evidence="3">Heterokaryon incompatibility domain-containing protein</fullName>
    </recommendedName>
</protein>
<reference evidence="1" key="1">
    <citation type="submission" date="2015-10" db="EMBL/GenBank/DDBJ databases">
        <authorList>
            <person name="Regsiter A."/>
            <person name="william w."/>
        </authorList>
    </citation>
    <scope>NUCLEOTIDE SEQUENCE</scope>
    <source>
        <strain evidence="1">Montdore</strain>
    </source>
</reference>
<evidence type="ECO:0000313" key="2">
    <source>
        <dbReference type="Proteomes" id="UP001412239"/>
    </source>
</evidence>
<evidence type="ECO:0000313" key="1">
    <source>
        <dbReference type="EMBL" id="CUS13589.1"/>
    </source>
</evidence>
<keyword evidence="2" id="KW-1185">Reference proteome</keyword>